<feature type="transmembrane region" description="Helical" evidence="1">
    <location>
        <begin position="219"/>
        <end position="237"/>
    </location>
</feature>
<keyword evidence="1" id="KW-0472">Membrane</keyword>
<dbReference type="RefSeq" id="WP_348758125.1">
    <property type="nucleotide sequence ID" value="NZ_OZ026884.1"/>
</dbReference>
<dbReference type="PANTHER" id="PTHR38034">
    <property type="entry name" value="INNER MEMBRANE PROTEIN YPJD"/>
    <property type="match status" value="1"/>
</dbReference>
<dbReference type="InterPro" id="IPR052372">
    <property type="entry name" value="YpjD/HemX"/>
</dbReference>
<keyword evidence="1" id="KW-1133">Transmembrane helix</keyword>
<keyword evidence="4" id="KW-1185">Reference proteome</keyword>
<proteinExistence type="predicted"/>
<feature type="transmembrane region" description="Helical" evidence="1">
    <location>
        <begin position="249"/>
        <end position="272"/>
    </location>
</feature>
<evidence type="ECO:0000313" key="4">
    <source>
        <dbReference type="Proteomes" id="UP001497493"/>
    </source>
</evidence>
<feature type="transmembrane region" description="Helical" evidence="1">
    <location>
        <begin position="184"/>
        <end position="207"/>
    </location>
</feature>
<accession>A0ABP1CBI4</accession>
<dbReference type="PANTHER" id="PTHR38034:SF1">
    <property type="entry name" value="INNER MEMBRANE PROTEIN YPJD"/>
    <property type="match status" value="1"/>
</dbReference>
<organism evidence="3 4">
    <name type="scientific">Candidatus Methylocalor cossyra</name>
    <dbReference type="NCBI Taxonomy" id="3108543"/>
    <lineage>
        <taxon>Bacteria</taxon>
        <taxon>Pseudomonadati</taxon>
        <taxon>Pseudomonadota</taxon>
        <taxon>Gammaproteobacteria</taxon>
        <taxon>Methylococcales</taxon>
        <taxon>Methylococcaceae</taxon>
        <taxon>Candidatus Methylocalor</taxon>
    </lineage>
</organism>
<feature type="transmembrane region" description="Helical" evidence="1">
    <location>
        <begin position="99"/>
        <end position="117"/>
    </location>
</feature>
<dbReference type="Pfam" id="PF01578">
    <property type="entry name" value="Cytochrom_C_asm"/>
    <property type="match status" value="1"/>
</dbReference>
<sequence length="275" mass="30004">MNSTLFGTSAILAYIASAVVMFRSLRPAYEAVPDAAAVQRFKVLAVGWFAAALHAMAMINLYAGEGGLDFSLLNALSAITWIIVAIVLVAALFRPLDKLGLVVFPLAAVILALKLSVPEGSHRLHEHSWPMAVHIVVSVLAYGFLNIAAIQAVLLAFQDWSLRSHHRGGLLIRSLPPLETMEAVLFQLIGAGFTLLSLSLVTGFLFLENMFAQHLAHKTILSLLAWILFAVLLAGRFRSGWRGPTAIRWTLGGFFALMLAYLGSKMVLEWILKRA</sequence>
<dbReference type="EMBL" id="OZ026884">
    <property type="protein sequence ID" value="CAL1241621.1"/>
    <property type="molecule type" value="Genomic_DNA"/>
</dbReference>
<reference evidence="3 4" key="1">
    <citation type="submission" date="2024-04" db="EMBL/GenBank/DDBJ databases">
        <authorList>
            <person name="Cremers G."/>
        </authorList>
    </citation>
    <scope>NUCLEOTIDE SEQUENCE [LARGE SCALE GENOMIC DNA]</scope>
    <source>
        <strain evidence="3">MeCH1-AG</strain>
    </source>
</reference>
<feature type="domain" description="Cytochrome c assembly protein" evidence="2">
    <location>
        <begin position="50"/>
        <end position="269"/>
    </location>
</feature>
<feature type="transmembrane region" description="Helical" evidence="1">
    <location>
        <begin position="42"/>
        <end position="63"/>
    </location>
</feature>
<gene>
    <name evidence="3" type="ORF">MECH1_V1_2845</name>
</gene>
<evidence type="ECO:0000259" key="2">
    <source>
        <dbReference type="Pfam" id="PF01578"/>
    </source>
</evidence>
<feature type="transmembrane region" description="Helical" evidence="1">
    <location>
        <begin position="70"/>
        <end position="93"/>
    </location>
</feature>
<name>A0ABP1CBI4_9GAMM</name>
<evidence type="ECO:0000313" key="3">
    <source>
        <dbReference type="EMBL" id="CAL1241621.1"/>
    </source>
</evidence>
<dbReference type="InterPro" id="IPR002541">
    <property type="entry name" value="Cyt_c_assembly"/>
</dbReference>
<dbReference type="Proteomes" id="UP001497493">
    <property type="component" value="Chromosome"/>
</dbReference>
<feature type="transmembrane region" description="Helical" evidence="1">
    <location>
        <begin position="129"/>
        <end position="157"/>
    </location>
</feature>
<protein>
    <submittedName>
        <fullName evidence="3">CcsA-related protein</fullName>
    </submittedName>
</protein>
<keyword evidence="1" id="KW-0812">Transmembrane</keyword>
<evidence type="ECO:0000256" key="1">
    <source>
        <dbReference type="SAM" id="Phobius"/>
    </source>
</evidence>